<dbReference type="InterPro" id="IPR036390">
    <property type="entry name" value="WH_DNA-bd_sf"/>
</dbReference>
<dbReference type="SUPFAM" id="SSF46785">
    <property type="entry name" value="Winged helix' DNA-binding domain"/>
    <property type="match status" value="1"/>
</dbReference>
<dbReference type="InterPro" id="IPR051081">
    <property type="entry name" value="HTH_MetalResp_TranReg"/>
</dbReference>
<evidence type="ECO:0000256" key="2">
    <source>
        <dbReference type="ARBA" id="ARBA00023125"/>
    </source>
</evidence>
<gene>
    <name evidence="5" type="ORF">HT134_13995</name>
</gene>
<dbReference type="PROSITE" id="PS50987">
    <property type="entry name" value="HTH_ARSR_2"/>
    <property type="match status" value="1"/>
</dbReference>
<dbReference type="CDD" id="cd00090">
    <property type="entry name" value="HTH_ARSR"/>
    <property type="match status" value="1"/>
</dbReference>
<dbReference type="GO" id="GO:0003677">
    <property type="term" value="F:DNA binding"/>
    <property type="evidence" value="ECO:0007669"/>
    <property type="project" value="UniProtKB-KW"/>
</dbReference>
<sequence length="110" mass="11721">MSTDGVELTEAARGLLKALASDTRQQILMLFAGGIELTVNEVAERMSLAQSATSTHLATLRDGGLLTSRREWKTVHYRADPARIGKALSDLQVSLQACCPPTDCSSDACG</sequence>
<keyword evidence="2" id="KW-0238">DNA-binding</keyword>
<dbReference type="InterPro" id="IPR011991">
    <property type="entry name" value="ArsR-like_HTH"/>
</dbReference>
<dbReference type="Gene3D" id="1.10.10.10">
    <property type="entry name" value="Winged helix-like DNA-binding domain superfamily/Winged helix DNA-binding domain"/>
    <property type="match status" value="1"/>
</dbReference>
<dbReference type="PANTHER" id="PTHR33154:SF33">
    <property type="entry name" value="TRANSCRIPTIONAL REPRESSOR SDPR"/>
    <property type="match status" value="1"/>
</dbReference>
<keyword evidence="1" id="KW-0805">Transcription regulation</keyword>
<dbReference type="InterPro" id="IPR001845">
    <property type="entry name" value="HTH_ArsR_DNA-bd_dom"/>
</dbReference>
<feature type="domain" description="HTH arsR-type" evidence="4">
    <location>
        <begin position="1"/>
        <end position="99"/>
    </location>
</feature>
<dbReference type="PRINTS" id="PR00778">
    <property type="entry name" value="HTHARSR"/>
</dbReference>
<reference evidence="5 6" key="1">
    <citation type="submission" date="2020-06" db="EMBL/GenBank/DDBJ databases">
        <authorList>
            <person name="Chanama M."/>
        </authorList>
    </citation>
    <scope>NUCLEOTIDE SEQUENCE [LARGE SCALE GENOMIC DNA]</scope>
    <source>
        <strain evidence="5 6">TBRC6557</strain>
    </source>
</reference>
<accession>A0A7Y6IMZ9</accession>
<protein>
    <submittedName>
        <fullName evidence="5">Winged helix-turn-helix transcriptional regulator</fullName>
    </submittedName>
</protein>
<evidence type="ECO:0000313" key="6">
    <source>
        <dbReference type="Proteomes" id="UP000546126"/>
    </source>
</evidence>
<evidence type="ECO:0000259" key="4">
    <source>
        <dbReference type="PROSITE" id="PS50987"/>
    </source>
</evidence>
<dbReference type="EMBL" id="JABWGO010000002">
    <property type="protein sequence ID" value="NUW41242.1"/>
    <property type="molecule type" value="Genomic_DNA"/>
</dbReference>
<dbReference type="PANTHER" id="PTHR33154">
    <property type="entry name" value="TRANSCRIPTIONAL REGULATOR, ARSR FAMILY"/>
    <property type="match status" value="1"/>
</dbReference>
<dbReference type="NCBIfam" id="NF033788">
    <property type="entry name" value="HTH_metalloreg"/>
    <property type="match status" value="1"/>
</dbReference>
<keyword evidence="6" id="KW-1185">Reference proteome</keyword>
<dbReference type="InterPro" id="IPR036388">
    <property type="entry name" value="WH-like_DNA-bd_sf"/>
</dbReference>
<name>A0A7Y6IMZ9_9ACTN</name>
<dbReference type="AlphaFoldDB" id="A0A7Y6IMZ9"/>
<proteinExistence type="predicted"/>
<keyword evidence="3" id="KW-0804">Transcription</keyword>
<dbReference type="SMART" id="SM00418">
    <property type="entry name" value="HTH_ARSR"/>
    <property type="match status" value="1"/>
</dbReference>
<evidence type="ECO:0000256" key="3">
    <source>
        <dbReference type="ARBA" id="ARBA00023163"/>
    </source>
</evidence>
<dbReference type="Proteomes" id="UP000546126">
    <property type="component" value="Unassembled WGS sequence"/>
</dbReference>
<evidence type="ECO:0000256" key="1">
    <source>
        <dbReference type="ARBA" id="ARBA00023015"/>
    </source>
</evidence>
<organism evidence="5 6">
    <name type="scientific">Nonomuraea rhodomycinica</name>
    <dbReference type="NCBI Taxonomy" id="1712872"/>
    <lineage>
        <taxon>Bacteria</taxon>
        <taxon>Bacillati</taxon>
        <taxon>Actinomycetota</taxon>
        <taxon>Actinomycetes</taxon>
        <taxon>Streptosporangiales</taxon>
        <taxon>Streptosporangiaceae</taxon>
        <taxon>Nonomuraea</taxon>
    </lineage>
</organism>
<dbReference type="GO" id="GO:0003700">
    <property type="term" value="F:DNA-binding transcription factor activity"/>
    <property type="evidence" value="ECO:0007669"/>
    <property type="project" value="InterPro"/>
</dbReference>
<dbReference type="Pfam" id="PF01022">
    <property type="entry name" value="HTH_5"/>
    <property type="match status" value="1"/>
</dbReference>
<evidence type="ECO:0000313" key="5">
    <source>
        <dbReference type="EMBL" id="NUW41242.1"/>
    </source>
</evidence>
<comment type="caution">
    <text evidence="5">The sequence shown here is derived from an EMBL/GenBank/DDBJ whole genome shotgun (WGS) entry which is preliminary data.</text>
</comment>